<name>A0A392VT99_9FABA</name>
<proteinExistence type="predicted"/>
<protein>
    <submittedName>
        <fullName evidence="1">Uncharacterized protein</fullName>
    </submittedName>
</protein>
<reference evidence="1 2" key="1">
    <citation type="journal article" date="2018" name="Front. Plant Sci.">
        <title>Red Clover (Trifolium pratense) and Zigzag Clover (T. medium) - A Picture of Genomic Similarities and Differences.</title>
        <authorList>
            <person name="Dluhosova J."/>
            <person name="Istvanek J."/>
            <person name="Nedelnik J."/>
            <person name="Repkova J."/>
        </authorList>
    </citation>
    <scope>NUCLEOTIDE SEQUENCE [LARGE SCALE GENOMIC DNA]</scope>
    <source>
        <strain evidence="2">cv. 10/8</strain>
        <tissue evidence="1">Leaf</tissue>
    </source>
</reference>
<keyword evidence="2" id="KW-1185">Reference proteome</keyword>
<feature type="non-terminal residue" evidence="1">
    <location>
        <position position="1"/>
    </location>
</feature>
<sequence length="67" mass="7363">TRRLVVIGTQAYFDLGNACTAEQFLGIDNSFLYLFIPLCVKDRISCPINATSGDETVHISLKLLQAS</sequence>
<evidence type="ECO:0000313" key="1">
    <source>
        <dbReference type="EMBL" id="MCI90679.1"/>
    </source>
</evidence>
<accession>A0A392VT99</accession>
<dbReference type="Proteomes" id="UP000265520">
    <property type="component" value="Unassembled WGS sequence"/>
</dbReference>
<organism evidence="1 2">
    <name type="scientific">Trifolium medium</name>
    <dbReference type="NCBI Taxonomy" id="97028"/>
    <lineage>
        <taxon>Eukaryota</taxon>
        <taxon>Viridiplantae</taxon>
        <taxon>Streptophyta</taxon>
        <taxon>Embryophyta</taxon>
        <taxon>Tracheophyta</taxon>
        <taxon>Spermatophyta</taxon>
        <taxon>Magnoliopsida</taxon>
        <taxon>eudicotyledons</taxon>
        <taxon>Gunneridae</taxon>
        <taxon>Pentapetalae</taxon>
        <taxon>rosids</taxon>
        <taxon>fabids</taxon>
        <taxon>Fabales</taxon>
        <taxon>Fabaceae</taxon>
        <taxon>Papilionoideae</taxon>
        <taxon>50 kb inversion clade</taxon>
        <taxon>NPAAA clade</taxon>
        <taxon>Hologalegina</taxon>
        <taxon>IRL clade</taxon>
        <taxon>Trifolieae</taxon>
        <taxon>Trifolium</taxon>
    </lineage>
</organism>
<dbReference type="EMBL" id="LXQA011251150">
    <property type="protein sequence ID" value="MCI90679.1"/>
    <property type="molecule type" value="Genomic_DNA"/>
</dbReference>
<dbReference type="AlphaFoldDB" id="A0A392VT99"/>
<comment type="caution">
    <text evidence="1">The sequence shown here is derived from an EMBL/GenBank/DDBJ whole genome shotgun (WGS) entry which is preliminary data.</text>
</comment>
<evidence type="ECO:0000313" key="2">
    <source>
        <dbReference type="Proteomes" id="UP000265520"/>
    </source>
</evidence>